<protein>
    <submittedName>
        <fullName evidence="2">Uncharacterized protein</fullName>
    </submittedName>
</protein>
<feature type="region of interest" description="Disordered" evidence="1">
    <location>
        <begin position="1"/>
        <end position="21"/>
    </location>
</feature>
<comment type="caution">
    <text evidence="2">The sequence shown here is derived from an EMBL/GenBank/DDBJ whole genome shotgun (WGS) entry which is preliminary data.</text>
</comment>
<gene>
    <name evidence="2" type="ORF">PXEA_LOCUS35067</name>
</gene>
<feature type="compositionally biased region" description="Polar residues" evidence="1">
    <location>
        <begin position="116"/>
        <end position="127"/>
    </location>
</feature>
<organism evidence="2 3">
    <name type="scientific">Protopolystoma xenopodis</name>
    <dbReference type="NCBI Taxonomy" id="117903"/>
    <lineage>
        <taxon>Eukaryota</taxon>
        <taxon>Metazoa</taxon>
        <taxon>Spiralia</taxon>
        <taxon>Lophotrochozoa</taxon>
        <taxon>Platyhelminthes</taxon>
        <taxon>Monogenea</taxon>
        <taxon>Polyopisthocotylea</taxon>
        <taxon>Polystomatidea</taxon>
        <taxon>Polystomatidae</taxon>
        <taxon>Protopolystoma</taxon>
    </lineage>
</organism>
<dbReference type="AlphaFoldDB" id="A0A448XPE9"/>
<evidence type="ECO:0000256" key="1">
    <source>
        <dbReference type="SAM" id="MobiDB-lite"/>
    </source>
</evidence>
<name>A0A448XPE9_9PLAT</name>
<evidence type="ECO:0000313" key="3">
    <source>
        <dbReference type="Proteomes" id="UP000784294"/>
    </source>
</evidence>
<dbReference type="EMBL" id="CAAALY010270201">
    <property type="protein sequence ID" value="VEL41627.1"/>
    <property type="molecule type" value="Genomic_DNA"/>
</dbReference>
<evidence type="ECO:0000313" key="2">
    <source>
        <dbReference type="EMBL" id="VEL41627.1"/>
    </source>
</evidence>
<dbReference type="Proteomes" id="UP000784294">
    <property type="component" value="Unassembled WGS sequence"/>
</dbReference>
<feature type="compositionally biased region" description="Low complexity" evidence="1">
    <location>
        <begin position="95"/>
        <end position="115"/>
    </location>
</feature>
<proteinExistence type="predicted"/>
<feature type="region of interest" description="Disordered" evidence="1">
    <location>
        <begin position="95"/>
        <end position="127"/>
    </location>
</feature>
<keyword evidence="3" id="KW-1185">Reference proteome</keyword>
<sequence>MKRSIITPQLPPQYHPLAQPRPFEPLVKPTLDADARYPFAHLIPIHMLPPLGHASSPLAPVAVPCTTSSLSSLSTPSMCFAPSSLSGLTTATTGRTTVTSTIPPTTASAVTSPTIGTNEPHSTISCP</sequence>
<accession>A0A448XPE9</accession>
<reference evidence="2" key="1">
    <citation type="submission" date="2018-11" db="EMBL/GenBank/DDBJ databases">
        <authorList>
            <consortium name="Pathogen Informatics"/>
        </authorList>
    </citation>
    <scope>NUCLEOTIDE SEQUENCE</scope>
</reference>